<protein>
    <recommendedName>
        <fullName evidence="3">C2 domain-containing protein</fullName>
    </recommendedName>
</protein>
<evidence type="ECO:0008006" key="3">
    <source>
        <dbReference type="Google" id="ProtNLM"/>
    </source>
</evidence>
<keyword evidence="2" id="KW-1185">Reference proteome</keyword>
<dbReference type="Proteomes" id="UP001632038">
    <property type="component" value="Unassembled WGS sequence"/>
</dbReference>
<comment type="caution">
    <text evidence="1">The sequence shown here is derived from an EMBL/GenBank/DDBJ whole genome shotgun (WGS) entry which is preliminary data.</text>
</comment>
<proteinExistence type="predicted"/>
<reference evidence="2" key="1">
    <citation type="journal article" date="2024" name="IScience">
        <title>Strigolactones Initiate the Formation of Haustorium-like Structures in Castilleja.</title>
        <authorList>
            <person name="Buerger M."/>
            <person name="Peterson D."/>
            <person name="Chory J."/>
        </authorList>
    </citation>
    <scope>NUCLEOTIDE SEQUENCE [LARGE SCALE GENOMIC DNA]</scope>
</reference>
<gene>
    <name evidence="1" type="ORF">CASFOL_009484</name>
</gene>
<organism evidence="1 2">
    <name type="scientific">Castilleja foliolosa</name>
    <dbReference type="NCBI Taxonomy" id="1961234"/>
    <lineage>
        <taxon>Eukaryota</taxon>
        <taxon>Viridiplantae</taxon>
        <taxon>Streptophyta</taxon>
        <taxon>Embryophyta</taxon>
        <taxon>Tracheophyta</taxon>
        <taxon>Spermatophyta</taxon>
        <taxon>Magnoliopsida</taxon>
        <taxon>eudicotyledons</taxon>
        <taxon>Gunneridae</taxon>
        <taxon>Pentapetalae</taxon>
        <taxon>asterids</taxon>
        <taxon>lamiids</taxon>
        <taxon>Lamiales</taxon>
        <taxon>Orobanchaceae</taxon>
        <taxon>Pedicularideae</taxon>
        <taxon>Castillejinae</taxon>
        <taxon>Castilleja</taxon>
    </lineage>
</organism>
<dbReference type="EMBL" id="JAVIJP010000011">
    <property type="protein sequence ID" value="KAL3646940.1"/>
    <property type="molecule type" value="Genomic_DNA"/>
</dbReference>
<dbReference type="InterPro" id="IPR035892">
    <property type="entry name" value="C2_domain_sf"/>
</dbReference>
<name>A0ABD3DXH0_9LAMI</name>
<evidence type="ECO:0000313" key="1">
    <source>
        <dbReference type="EMBL" id="KAL3646940.1"/>
    </source>
</evidence>
<dbReference type="SUPFAM" id="SSF49562">
    <property type="entry name" value="C2 domain (Calcium/lipid-binding domain, CaLB)"/>
    <property type="match status" value="1"/>
</dbReference>
<dbReference type="AlphaFoldDB" id="A0ABD3DXH0"/>
<sequence length="104" mass="11633">MCLQPSIHSPPNAACHHPFATKRRHDCKHHNKSSPIPRTPVWNEAFQDPLSSPSPCFSGEFEVKGNDVFGAVLIGVATMSTKKIWNRGWSTRSPPPPTSRRHRP</sequence>
<accession>A0ABD3DXH0</accession>
<evidence type="ECO:0000313" key="2">
    <source>
        <dbReference type="Proteomes" id="UP001632038"/>
    </source>
</evidence>